<accession>A0A914E9E6</accession>
<organism evidence="1 2">
    <name type="scientific">Acrobeloides nanus</name>
    <dbReference type="NCBI Taxonomy" id="290746"/>
    <lineage>
        <taxon>Eukaryota</taxon>
        <taxon>Metazoa</taxon>
        <taxon>Ecdysozoa</taxon>
        <taxon>Nematoda</taxon>
        <taxon>Chromadorea</taxon>
        <taxon>Rhabditida</taxon>
        <taxon>Tylenchina</taxon>
        <taxon>Cephalobomorpha</taxon>
        <taxon>Cephaloboidea</taxon>
        <taxon>Cephalobidae</taxon>
        <taxon>Acrobeloides</taxon>
    </lineage>
</organism>
<evidence type="ECO:0000313" key="1">
    <source>
        <dbReference type="Proteomes" id="UP000887540"/>
    </source>
</evidence>
<dbReference type="WBParaSite" id="ACRNAN_scaffold6276.g27401.t1">
    <property type="protein sequence ID" value="ACRNAN_scaffold6276.g27401.t1"/>
    <property type="gene ID" value="ACRNAN_scaffold6276.g27401"/>
</dbReference>
<dbReference type="Proteomes" id="UP000887540">
    <property type="component" value="Unplaced"/>
</dbReference>
<dbReference type="PANTHER" id="PTHR45774:SF3">
    <property type="entry name" value="BTB (POZ) DOMAIN-CONTAINING 2B-RELATED"/>
    <property type="match status" value="1"/>
</dbReference>
<evidence type="ECO:0000313" key="2">
    <source>
        <dbReference type="WBParaSite" id="ACRNAN_scaffold6276.g27401.t1"/>
    </source>
</evidence>
<sequence>MMSNVNEENGSAEEIGNEFCSEDTEFFEDVEENISINNLTNEILNQLTNILILIGPLKVPFVVNKIEVSMRSKVLAAHIYEQISLPATKSIGGLKEISFPYLDPSGFTIFLNHLNHKYTFEELNEENIIATHKTANFFGENQLEEDCIAFIEENLKKHPENAFKFLEQEGDTVTRIPRKCLNYINSTLLESDQFFNINFNTLCLILRDIDNVDELAHFNAMHHWAEFVCIKKCQPINGENLREILGDAINYVRFPNTYSFNTQRPNMETFILITVASGILTSQNFYNIGYGDLFASMFPELLTTTIPEIVVHSDEVKDEEICRPNEAENFGELL</sequence>
<dbReference type="SUPFAM" id="SSF54695">
    <property type="entry name" value="POZ domain"/>
    <property type="match status" value="1"/>
</dbReference>
<name>A0A914E9E6_9BILA</name>
<proteinExistence type="predicted"/>
<dbReference type="InterPro" id="IPR011333">
    <property type="entry name" value="SKP1/BTB/POZ_sf"/>
</dbReference>
<dbReference type="PANTHER" id="PTHR45774">
    <property type="entry name" value="BTB/POZ DOMAIN-CONTAINING"/>
    <property type="match status" value="1"/>
</dbReference>
<keyword evidence="1" id="KW-1185">Reference proteome</keyword>
<protein>
    <submittedName>
        <fullName evidence="2">Uncharacterized protein</fullName>
    </submittedName>
</protein>
<dbReference type="AlphaFoldDB" id="A0A914E9E6"/>
<dbReference type="Gene3D" id="3.30.710.10">
    <property type="entry name" value="Potassium Channel Kv1.1, Chain A"/>
    <property type="match status" value="1"/>
</dbReference>
<reference evidence="2" key="1">
    <citation type="submission" date="2022-11" db="UniProtKB">
        <authorList>
            <consortium name="WormBaseParasite"/>
        </authorList>
    </citation>
    <scope>IDENTIFICATION</scope>
</reference>